<reference evidence="2" key="1">
    <citation type="submission" date="2022-12" db="EMBL/GenBank/DDBJ databases">
        <title>Draft genome assemblies for two species of Escallonia (Escalloniales).</title>
        <authorList>
            <person name="Chanderbali A."/>
            <person name="Dervinis C."/>
            <person name="Anghel I."/>
            <person name="Soltis D."/>
            <person name="Soltis P."/>
            <person name="Zapata F."/>
        </authorList>
    </citation>
    <scope>NUCLEOTIDE SEQUENCE</scope>
    <source>
        <strain evidence="2">UCBG92.1500</strain>
        <tissue evidence="2">Leaf</tissue>
    </source>
</reference>
<evidence type="ECO:0000256" key="1">
    <source>
        <dbReference type="SAM" id="MobiDB-lite"/>
    </source>
</evidence>
<keyword evidence="3" id="KW-1185">Reference proteome</keyword>
<dbReference type="Proteomes" id="UP001187471">
    <property type="component" value="Unassembled WGS sequence"/>
</dbReference>
<proteinExistence type="predicted"/>
<dbReference type="Pfam" id="PF14223">
    <property type="entry name" value="Retrotran_gag_2"/>
    <property type="match status" value="1"/>
</dbReference>
<evidence type="ECO:0000313" key="3">
    <source>
        <dbReference type="Proteomes" id="UP001187471"/>
    </source>
</evidence>
<feature type="compositionally biased region" description="Acidic residues" evidence="1">
    <location>
        <begin position="178"/>
        <end position="193"/>
    </location>
</feature>
<dbReference type="EMBL" id="JAVXUO010002170">
    <property type="protein sequence ID" value="KAK2975621.1"/>
    <property type="molecule type" value="Genomic_DNA"/>
</dbReference>
<feature type="region of interest" description="Disordered" evidence="1">
    <location>
        <begin position="175"/>
        <end position="197"/>
    </location>
</feature>
<sequence>MDEGSDLGDHILEFKRLVSRLSSIDVKLKEEDQAILLLFLLPKSYETLKTTLLIKKEILLVDDVMLAFMDSSRVNGTSSSNQGECLVERSWKRRERKDKKNRKKHVNNANVAEEDAKRNDGDLYLVSSVEQQENDFSRKVWMYFMKHKLSSGRLELKIRRGYTVEIKLHEQKIKSADESTDESIDEQSLEDPDEHPSGMFKGSTMSMGLFVKLKLFIQDIFIVCFDNVKFNIL</sequence>
<organism evidence="2 3">
    <name type="scientific">Escallonia rubra</name>
    <dbReference type="NCBI Taxonomy" id="112253"/>
    <lineage>
        <taxon>Eukaryota</taxon>
        <taxon>Viridiplantae</taxon>
        <taxon>Streptophyta</taxon>
        <taxon>Embryophyta</taxon>
        <taxon>Tracheophyta</taxon>
        <taxon>Spermatophyta</taxon>
        <taxon>Magnoliopsida</taxon>
        <taxon>eudicotyledons</taxon>
        <taxon>Gunneridae</taxon>
        <taxon>Pentapetalae</taxon>
        <taxon>asterids</taxon>
        <taxon>campanulids</taxon>
        <taxon>Escalloniales</taxon>
        <taxon>Escalloniaceae</taxon>
        <taxon>Escallonia</taxon>
    </lineage>
</organism>
<dbReference type="AlphaFoldDB" id="A0AA88R5P7"/>
<accession>A0AA88R5P7</accession>
<evidence type="ECO:0008006" key="4">
    <source>
        <dbReference type="Google" id="ProtNLM"/>
    </source>
</evidence>
<evidence type="ECO:0000313" key="2">
    <source>
        <dbReference type="EMBL" id="KAK2975621.1"/>
    </source>
</evidence>
<comment type="caution">
    <text evidence="2">The sequence shown here is derived from an EMBL/GenBank/DDBJ whole genome shotgun (WGS) entry which is preliminary data.</text>
</comment>
<name>A0AA88R5P7_9ASTE</name>
<protein>
    <recommendedName>
        <fullName evidence="4">Retrovirus-related Pol polyprotein from transposon TNT 1-94</fullName>
    </recommendedName>
</protein>
<gene>
    <name evidence="2" type="ORF">RJ640_021066</name>
</gene>